<dbReference type="eggNOG" id="COG1309">
    <property type="taxonomic scope" value="Bacteria"/>
</dbReference>
<evidence type="ECO:0000313" key="6">
    <source>
        <dbReference type="EMBL" id="AEW73998.1"/>
    </source>
</evidence>
<keyword evidence="1" id="KW-0805">Transcription regulation</keyword>
<dbReference type="Gene3D" id="1.10.357.10">
    <property type="entry name" value="Tetracycline Repressor, domain 2"/>
    <property type="match status" value="1"/>
</dbReference>
<dbReference type="InterPro" id="IPR009057">
    <property type="entry name" value="Homeodomain-like_sf"/>
</dbReference>
<evidence type="ECO:0000256" key="4">
    <source>
        <dbReference type="PROSITE-ProRule" id="PRU00335"/>
    </source>
</evidence>
<dbReference type="AlphaFoldDB" id="G8LEE0"/>
<dbReference type="PRINTS" id="PR00455">
    <property type="entry name" value="HTHTETR"/>
</dbReference>
<dbReference type="Gene3D" id="1.10.10.60">
    <property type="entry name" value="Homeodomain-like"/>
    <property type="match status" value="1"/>
</dbReference>
<organism evidence="6 7">
    <name type="scientific">Enterobacter ludwigii</name>
    <dbReference type="NCBI Taxonomy" id="299767"/>
    <lineage>
        <taxon>Bacteria</taxon>
        <taxon>Pseudomonadati</taxon>
        <taxon>Pseudomonadota</taxon>
        <taxon>Gammaproteobacteria</taxon>
        <taxon>Enterobacterales</taxon>
        <taxon>Enterobacteriaceae</taxon>
        <taxon>Enterobacter</taxon>
        <taxon>Enterobacter cloacae complex</taxon>
    </lineage>
</organism>
<dbReference type="PROSITE" id="PS50977">
    <property type="entry name" value="HTH_TETR_2"/>
    <property type="match status" value="1"/>
</dbReference>
<dbReference type="HOGENOM" id="CLU_069356_28_2_6"/>
<dbReference type="GO" id="GO:0003677">
    <property type="term" value="F:DNA binding"/>
    <property type="evidence" value="ECO:0007669"/>
    <property type="project" value="UniProtKB-UniRule"/>
</dbReference>
<evidence type="ECO:0000313" key="7">
    <source>
        <dbReference type="Proteomes" id="UP000007838"/>
    </source>
</evidence>
<dbReference type="SUPFAM" id="SSF48498">
    <property type="entry name" value="Tetracyclin repressor-like, C-terminal domain"/>
    <property type="match status" value="1"/>
</dbReference>
<feature type="DNA-binding region" description="H-T-H motif" evidence="4">
    <location>
        <begin position="97"/>
        <end position="116"/>
    </location>
</feature>
<dbReference type="Proteomes" id="UP000007838">
    <property type="component" value="Chromosome"/>
</dbReference>
<dbReference type="Pfam" id="PF00440">
    <property type="entry name" value="TetR_N"/>
    <property type="match status" value="1"/>
</dbReference>
<dbReference type="InterPro" id="IPR036271">
    <property type="entry name" value="Tet_transcr_reg_TetR-rel_C_sf"/>
</dbReference>
<dbReference type="InterPro" id="IPR001647">
    <property type="entry name" value="HTH_TetR"/>
</dbReference>
<keyword evidence="2 4" id="KW-0238">DNA-binding</keyword>
<evidence type="ECO:0000259" key="5">
    <source>
        <dbReference type="PROSITE" id="PS50977"/>
    </source>
</evidence>
<feature type="domain" description="HTH tetR-type" evidence="5">
    <location>
        <begin position="74"/>
        <end position="134"/>
    </location>
</feature>
<gene>
    <name evidence="6" type="primary">acrR</name>
    <name evidence="6" type="ORF">EcWSU1_02564</name>
</gene>
<name>G8LEE0_9ENTR</name>
<evidence type="ECO:0000256" key="2">
    <source>
        <dbReference type="ARBA" id="ARBA00023125"/>
    </source>
</evidence>
<accession>G8LEE0</accession>
<dbReference type="PANTHER" id="PTHR47506:SF7">
    <property type="entry name" value="TRANSCRIPTIONAL REGULATORY PROTEIN"/>
    <property type="match status" value="1"/>
</dbReference>
<dbReference type="SUPFAM" id="SSF46689">
    <property type="entry name" value="Homeodomain-like"/>
    <property type="match status" value="1"/>
</dbReference>
<dbReference type="KEGG" id="eec:EcWSU1_02564"/>
<reference evidence="6 7" key="1">
    <citation type="journal article" date="2011" name="Stand. Genomic Sci.">
        <title>Complete genome of the onion pathogen Enterobacter cloacae EcWSU1.</title>
        <authorList>
            <person name="Humann J.L."/>
            <person name="Wildung M."/>
            <person name="Cheng C.H."/>
            <person name="Lee T."/>
            <person name="Stewart J.E."/>
            <person name="Drew J.C."/>
            <person name="Triplett E.W."/>
            <person name="Main D."/>
            <person name="Schroeder B.K."/>
        </authorList>
    </citation>
    <scope>NUCLEOTIDE SEQUENCE [LARGE SCALE GENOMIC DNA]</scope>
    <source>
        <strain evidence="6 7">EcWSU1</strain>
    </source>
</reference>
<evidence type="ECO:0000256" key="3">
    <source>
        <dbReference type="ARBA" id="ARBA00023163"/>
    </source>
</evidence>
<protein>
    <submittedName>
        <fullName evidence="6">TetR Family Transcriptional Regulator</fullName>
    </submittedName>
</protein>
<sequence>MQVNPGICPALFADLSQTDGARITLRSTVGNMDLMMMIIIYKVNWFDYDHHQCIIEPCFVWGRESMKVSKEQVRENRMRIVETASELFRERGYDGVGVAELMSAAGLTHGGFYKHFGSKADLMSEAMNCGFVHAAENLAGVDREKFIEYYLSRQHRDDMARGCVMSALGTDTARQSESIKETFAAGVERQLAMLSDENVSRADLIDTFAHLVGALVLSRACPDNSALADEILDVCRSRILREEPRKE</sequence>
<dbReference type="PANTHER" id="PTHR47506">
    <property type="entry name" value="TRANSCRIPTIONAL REGULATORY PROTEIN"/>
    <property type="match status" value="1"/>
</dbReference>
<dbReference type="EMBL" id="CP002886">
    <property type="protein sequence ID" value="AEW73998.1"/>
    <property type="molecule type" value="Genomic_DNA"/>
</dbReference>
<proteinExistence type="predicted"/>
<keyword evidence="3" id="KW-0804">Transcription</keyword>
<evidence type="ECO:0000256" key="1">
    <source>
        <dbReference type="ARBA" id="ARBA00023015"/>
    </source>
</evidence>